<evidence type="ECO:0000259" key="2">
    <source>
        <dbReference type="Pfam" id="PF01910"/>
    </source>
</evidence>
<dbReference type="SUPFAM" id="SSF89957">
    <property type="entry name" value="MTH1187/YkoF-like"/>
    <property type="match status" value="1"/>
</dbReference>
<sequence>MTAQTGSAMPAHCVVDFCVVPIGTASPSTSSYIVKVEQLLRQSGLSFTVNDSGTSIKGQWVEVMNIIGQAHSLIHDAGVQKVHTDVRIETRTDK</sequence>
<dbReference type="Pfam" id="PF01910">
    <property type="entry name" value="Thiamine_BP"/>
    <property type="match status" value="1"/>
</dbReference>
<dbReference type="InterPro" id="IPR029756">
    <property type="entry name" value="MTH1187/YkoF-like"/>
</dbReference>
<protein>
    <recommendedName>
        <fullName evidence="2">Thiamine-binding protein domain-containing protein</fullName>
    </recommendedName>
</protein>
<dbReference type="Proteomes" id="UP000803884">
    <property type="component" value="Unassembled WGS sequence"/>
</dbReference>
<comment type="caution">
    <text evidence="3">The sequence shown here is derived from an EMBL/GenBank/DDBJ whole genome shotgun (WGS) entry which is preliminary data.</text>
</comment>
<evidence type="ECO:0000313" key="4">
    <source>
        <dbReference type="Proteomes" id="UP000803884"/>
    </source>
</evidence>
<dbReference type="PANTHER" id="PTHR33777">
    <property type="entry name" value="UPF0045 PROTEIN ECM15"/>
    <property type="match status" value="1"/>
</dbReference>
<comment type="similarity">
    <text evidence="1">Belongs to the UPF0045 family.</text>
</comment>
<dbReference type="GO" id="GO:0005829">
    <property type="term" value="C:cytosol"/>
    <property type="evidence" value="ECO:0007669"/>
    <property type="project" value="TreeGrafter"/>
</dbReference>
<dbReference type="InterPro" id="IPR002767">
    <property type="entry name" value="Thiamine_BP"/>
</dbReference>
<evidence type="ECO:0000256" key="1">
    <source>
        <dbReference type="ARBA" id="ARBA00010272"/>
    </source>
</evidence>
<dbReference type="GeneID" id="96010912"/>
<accession>A0AB34KBE5</accession>
<dbReference type="AlphaFoldDB" id="A0AB34KBE5"/>
<reference evidence="3 4" key="1">
    <citation type="journal article" date="2020" name="Microbiol. Resour. Announc.">
        <title>Draft Genome Sequence of a Cladosporium Species Isolated from the Mesophotic Ascidian Didemnum maculosum.</title>
        <authorList>
            <person name="Gioti A."/>
            <person name="Siaperas R."/>
            <person name="Nikolaivits E."/>
            <person name="Le Goff G."/>
            <person name="Ouazzani J."/>
            <person name="Kotoulas G."/>
            <person name="Topakas E."/>
        </authorList>
    </citation>
    <scope>NUCLEOTIDE SEQUENCE [LARGE SCALE GENOMIC DNA]</scope>
    <source>
        <strain evidence="3 4">TM138-S3</strain>
    </source>
</reference>
<dbReference type="EMBL" id="JAAQHG020000133">
    <property type="protein sequence ID" value="KAL1581833.1"/>
    <property type="molecule type" value="Genomic_DNA"/>
</dbReference>
<dbReference type="Gene3D" id="3.30.70.930">
    <property type="match status" value="1"/>
</dbReference>
<dbReference type="NCBIfam" id="TIGR00106">
    <property type="entry name" value="MTH1187 family thiamine-binding protein"/>
    <property type="match status" value="1"/>
</dbReference>
<feature type="domain" description="Thiamine-binding protein" evidence="2">
    <location>
        <begin position="15"/>
        <end position="94"/>
    </location>
</feature>
<dbReference type="InterPro" id="IPR051614">
    <property type="entry name" value="UPF0045_domain"/>
</dbReference>
<evidence type="ECO:0000313" key="3">
    <source>
        <dbReference type="EMBL" id="KAL1581833.1"/>
    </source>
</evidence>
<dbReference type="RefSeq" id="XP_069224941.1">
    <property type="nucleotide sequence ID" value="XM_069378074.1"/>
</dbReference>
<keyword evidence="4" id="KW-1185">Reference proteome</keyword>
<proteinExistence type="inferred from homology"/>
<organism evidence="3 4">
    <name type="scientific">Cladosporium halotolerans</name>
    <dbReference type="NCBI Taxonomy" id="1052096"/>
    <lineage>
        <taxon>Eukaryota</taxon>
        <taxon>Fungi</taxon>
        <taxon>Dikarya</taxon>
        <taxon>Ascomycota</taxon>
        <taxon>Pezizomycotina</taxon>
        <taxon>Dothideomycetes</taxon>
        <taxon>Dothideomycetidae</taxon>
        <taxon>Cladosporiales</taxon>
        <taxon>Cladosporiaceae</taxon>
        <taxon>Cladosporium</taxon>
    </lineage>
</organism>
<gene>
    <name evidence="3" type="ORF">WHR41_09471</name>
</gene>
<name>A0AB34KBE5_9PEZI</name>
<dbReference type="PANTHER" id="PTHR33777:SF1">
    <property type="entry name" value="UPF0045 PROTEIN ECM15"/>
    <property type="match status" value="1"/>
</dbReference>